<dbReference type="EMBL" id="JACXVP010000007">
    <property type="protein sequence ID" value="KAG5596151.1"/>
    <property type="molecule type" value="Genomic_DNA"/>
</dbReference>
<dbReference type="SUPFAM" id="SSF56219">
    <property type="entry name" value="DNase I-like"/>
    <property type="match status" value="1"/>
</dbReference>
<dbReference type="Proteomes" id="UP000824120">
    <property type="component" value="Chromosome 7"/>
</dbReference>
<keyword evidence="2" id="KW-1185">Reference proteome</keyword>
<dbReference type="AlphaFoldDB" id="A0A9J5Y8B9"/>
<evidence type="ECO:0000313" key="2">
    <source>
        <dbReference type="Proteomes" id="UP000824120"/>
    </source>
</evidence>
<accession>A0A9J5Y8B9</accession>
<proteinExistence type="predicted"/>
<organism evidence="1 2">
    <name type="scientific">Solanum commersonii</name>
    <name type="common">Commerson's wild potato</name>
    <name type="synonym">Commerson's nightshade</name>
    <dbReference type="NCBI Taxonomy" id="4109"/>
    <lineage>
        <taxon>Eukaryota</taxon>
        <taxon>Viridiplantae</taxon>
        <taxon>Streptophyta</taxon>
        <taxon>Embryophyta</taxon>
        <taxon>Tracheophyta</taxon>
        <taxon>Spermatophyta</taxon>
        <taxon>Magnoliopsida</taxon>
        <taxon>eudicotyledons</taxon>
        <taxon>Gunneridae</taxon>
        <taxon>Pentapetalae</taxon>
        <taxon>asterids</taxon>
        <taxon>lamiids</taxon>
        <taxon>Solanales</taxon>
        <taxon>Solanaceae</taxon>
        <taxon>Solanoideae</taxon>
        <taxon>Solaneae</taxon>
        <taxon>Solanum</taxon>
    </lineage>
</organism>
<dbReference type="PANTHER" id="PTHR33710:SF65">
    <property type="entry name" value="ENDONUCLEASE_EXONUCLEASE_PHOSPHATASE"/>
    <property type="match status" value="1"/>
</dbReference>
<sequence length="114" mass="12897">MFLSCDDRLQGRPVQEVEIRDFNDFILQAGMIELKVGGREFTWSNGSTCNKIDQAVVNAEWMMNMNQLEITVMQPGTSDHNPLSLELDKSAEWKEYGMEDTKGIGGKYGICSKK</sequence>
<protein>
    <submittedName>
        <fullName evidence="1">Uncharacterized protein</fullName>
    </submittedName>
</protein>
<comment type="caution">
    <text evidence="1">The sequence shown here is derived from an EMBL/GenBank/DDBJ whole genome shotgun (WGS) entry which is preliminary data.</text>
</comment>
<name>A0A9J5Y8B9_SOLCO</name>
<dbReference type="PANTHER" id="PTHR33710">
    <property type="entry name" value="BNAC02G09200D PROTEIN"/>
    <property type="match status" value="1"/>
</dbReference>
<reference evidence="1 2" key="1">
    <citation type="submission" date="2020-09" db="EMBL/GenBank/DDBJ databases">
        <title>De no assembly of potato wild relative species, Solanum commersonii.</title>
        <authorList>
            <person name="Cho K."/>
        </authorList>
    </citation>
    <scope>NUCLEOTIDE SEQUENCE [LARGE SCALE GENOMIC DNA]</scope>
    <source>
        <strain evidence="1">LZ3.2</strain>
        <tissue evidence="1">Leaf</tissue>
    </source>
</reference>
<evidence type="ECO:0000313" key="1">
    <source>
        <dbReference type="EMBL" id="KAG5596151.1"/>
    </source>
</evidence>
<gene>
    <name evidence="1" type="ORF">H5410_037383</name>
</gene>
<dbReference type="Gene3D" id="3.60.10.10">
    <property type="entry name" value="Endonuclease/exonuclease/phosphatase"/>
    <property type="match status" value="1"/>
</dbReference>
<dbReference type="InterPro" id="IPR036691">
    <property type="entry name" value="Endo/exonu/phosph_ase_sf"/>
</dbReference>
<dbReference type="OrthoDB" id="1304557at2759"/>